<protein>
    <submittedName>
        <fullName evidence="1">Uncharacterized protein</fullName>
    </submittedName>
</protein>
<keyword evidence="2" id="KW-1185">Reference proteome</keyword>
<reference evidence="1 2" key="1">
    <citation type="submission" date="2022-06" db="EMBL/GenBank/DDBJ databases">
        <title>Mesorhizobium sp. strain RP14 Genome sequencing and assembly.</title>
        <authorList>
            <person name="Kim I."/>
        </authorList>
    </citation>
    <scope>NUCLEOTIDE SEQUENCE [LARGE SCALE GENOMIC DNA]</scope>
    <source>
        <strain evidence="2">RP14(2022)</strain>
    </source>
</reference>
<organism evidence="1 2">
    <name type="scientific">Mesorhizobium liriopis</name>
    <dbReference type="NCBI Taxonomy" id="2953882"/>
    <lineage>
        <taxon>Bacteria</taxon>
        <taxon>Pseudomonadati</taxon>
        <taxon>Pseudomonadota</taxon>
        <taxon>Alphaproteobacteria</taxon>
        <taxon>Hyphomicrobiales</taxon>
        <taxon>Phyllobacteriaceae</taxon>
        <taxon>Mesorhizobium</taxon>
    </lineage>
</organism>
<evidence type="ECO:0000313" key="2">
    <source>
        <dbReference type="Proteomes" id="UP001205906"/>
    </source>
</evidence>
<dbReference type="EMBL" id="JAMXQS010000014">
    <property type="protein sequence ID" value="MCO6052295.1"/>
    <property type="molecule type" value="Genomic_DNA"/>
</dbReference>
<gene>
    <name evidence="1" type="ORF">NGM99_21125</name>
</gene>
<accession>A0ABT1CDQ6</accession>
<comment type="caution">
    <text evidence="1">The sequence shown here is derived from an EMBL/GenBank/DDBJ whole genome shotgun (WGS) entry which is preliminary data.</text>
</comment>
<dbReference type="Proteomes" id="UP001205906">
    <property type="component" value="Unassembled WGS sequence"/>
</dbReference>
<name>A0ABT1CDQ6_9HYPH</name>
<sequence>MSAVICEAGDHNAALAEAELMLEDARQDDPSESVSVTVYGLGAVLVGKR</sequence>
<proteinExistence type="predicted"/>
<evidence type="ECO:0000313" key="1">
    <source>
        <dbReference type="EMBL" id="MCO6052295.1"/>
    </source>
</evidence>